<dbReference type="InterPro" id="IPR050491">
    <property type="entry name" value="AmpC-like"/>
</dbReference>
<dbReference type="PANTHER" id="PTHR46825:SF9">
    <property type="entry name" value="BETA-LACTAMASE-RELATED DOMAIN-CONTAINING PROTEIN"/>
    <property type="match status" value="1"/>
</dbReference>
<dbReference type="OrthoDB" id="3863176at2"/>
<sequence>MTSTIHGHDRTDAALTVPTHPAAPAGFGLTTAREAAPALQNWLDYQRRYLRTPGVQAAVRVGDELVLSIALGYSDEVAGTPLGTDHLFRIASHSKTFTATSILQLVEQGKVRLDDPVDAHIAELAGSALGPVTVRELLGHQGGVIRDGVDKDYWQLMDPFPDREALIALCLANGRIFEPNEYFKYTNIGYSLLGLVIEAASGLSYGDYVEANIIGRLGLTNTGAEWDPLRAGEYAAGHTGLLDGSDVRQTIPHVDTRAMAAATGFYSTAEDLTSYGAAHFFGAEQLLTDASKRLLQRDESLINAHGNEIGRYGLGMIIGTIGDRRLVGHSGGYPGHITRTFIDPVDQLVVSVLTNCIGGPAEALATGVVKLLNLAAQPPAGTQVPADIDARRFCGNFANLMGVISVSLLGGRLVAFFPAAPNPVESYEELQVIDENTLAVVPAAGYGSIGEKVEYRWDADGQPSVVRYGGSSRWPVEVFRARRSAQIADAEVHSLARRS</sequence>
<dbReference type="Pfam" id="PF00144">
    <property type="entry name" value="Beta-lactamase"/>
    <property type="match status" value="1"/>
</dbReference>
<feature type="domain" description="Beta-lactamase-related" evidence="1">
    <location>
        <begin position="51"/>
        <end position="360"/>
    </location>
</feature>
<name>A0A4R6KPE3_9ACTN</name>
<comment type="caution">
    <text evidence="2">The sequence shown here is derived from an EMBL/GenBank/DDBJ whole genome shotgun (WGS) entry which is preliminary data.</text>
</comment>
<proteinExistence type="predicted"/>
<dbReference type="RefSeq" id="WP_133798965.1">
    <property type="nucleotide sequence ID" value="NZ_SNWQ01000002.1"/>
</dbReference>
<evidence type="ECO:0000313" key="3">
    <source>
        <dbReference type="Proteomes" id="UP000295388"/>
    </source>
</evidence>
<dbReference type="InterPro" id="IPR012338">
    <property type="entry name" value="Beta-lactam/transpept-like"/>
</dbReference>
<keyword evidence="3" id="KW-1185">Reference proteome</keyword>
<dbReference type="EMBL" id="SNWQ01000002">
    <property type="protein sequence ID" value="TDO52555.1"/>
    <property type="molecule type" value="Genomic_DNA"/>
</dbReference>
<protein>
    <submittedName>
        <fullName evidence="2">CubicO group peptidase (Beta-lactamase class C family)</fullName>
    </submittedName>
</protein>
<reference evidence="2 3" key="1">
    <citation type="submission" date="2019-03" db="EMBL/GenBank/DDBJ databases">
        <title>Genomic Encyclopedia of Type Strains, Phase III (KMG-III): the genomes of soil and plant-associated and newly described type strains.</title>
        <authorList>
            <person name="Whitman W."/>
        </authorList>
    </citation>
    <scope>NUCLEOTIDE SEQUENCE [LARGE SCALE GENOMIC DNA]</scope>
    <source>
        <strain evidence="2 3">VKM Ac-2527</strain>
    </source>
</reference>
<evidence type="ECO:0000313" key="2">
    <source>
        <dbReference type="EMBL" id="TDO52555.1"/>
    </source>
</evidence>
<accession>A0A4R6KPE3</accession>
<dbReference type="AlphaFoldDB" id="A0A4R6KPE3"/>
<organism evidence="2 3">
    <name type="scientific">Kribbella caucasensis</name>
    <dbReference type="NCBI Taxonomy" id="2512215"/>
    <lineage>
        <taxon>Bacteria</taxon>
        <taxon>Bacillati</taxon>
        <taxon>Actinomycetota</taxon>
        <taxon>Actinomycetes</taxon>
        <taxon>Propionibacteriales</taxon>
        <taxon>Kribbellaceae</taxon>
        <taxon>Kribbella</taxon>
    </lineage>
</organism>
<dbReference type="PANTHER" id="PTHR46825">
    <property type="entry name" value="D-ALANYL-D-ALANINE-CARBOXYPEPTIDASE/ENDOPEPTIDASE AMPH"/>
    <property type="match status" value="1"/>
</dbReference>
<gene>
    <name evidence="2" type="ORF">EV643_102394</name>
</gene>
<evidence type="ECO:0000259" key="1">
    <source>
        <dbReference type="Pfam" id="PF00144"/>
    </source>
</evidence>
<dbReference type="InterPro" id="IPR001466">
    <property type="entry name" value="Beta-lactam-related"/>
</dbReference>
<dbReference type="SUPFAM" id="SSF56601">
    <property type="entry name" value="beta-lactamase/transpeptidase-like"/>
    <property type="match status" value="1"/>
</dbReference>
<dbReference type="Proteomes" id="UP000295388">
    <property type="component" value="Unassembled WGS sequence"/>
</dbReference>
<dbReference type="Gene3D" id="3.40.710.10">
    <property type="entry name" value="DD-peptidase/beta-lactamase superfamily"/>
    <property type="match status" value="1"/>
</dbReference>